<evidence type="ECO:0000259" key="12">
    <source>
        <dbReference type="PROSITE" id="PS51352"/>
    </source>
</evidence>
<evidence type="ECO:0000256" key="11">
    <source>
        <dbReference type="ARBA" id="ARBA00049091"/>
    </source>
</evidence>
<gene>
    <name evidence="13" type="ORF">SAMN02927923_03394</name>
</gene>
<evidence type="ECO:0000256" key="10">
    <source>
        <dbReference type="ARBA" id="ARBA00042639"/>
    </source>
</evidence>
<dbReference type="PANTHER" id="PTHR42801:SF7">
    <property type="entry name" value="SLL1159 PROTEIN"/>
    <property type="match status" value="1"/>
</dbReference>
<keyword evidence="5" id="KW-0560">Oxidoreductase</keyword>
<dbReference type="RefSeq" id="WP_091137145.1">
    <property type="nucleotide sequence ID" value="NZ_FMVJ01000010.1"/>
</dbReference>
<dbReference type="Proteomes" id="UP000199569">
    <property type="component" value="Unassembled WGS sequence"/>
</dbReference>
<keyword evidence="6" id="KW-1015">Disulfide bond</keyword>
<evidence type="ECO:0000256" key="4">
    <source>
        <dbReference type="ARBA" id="ARBA00022862"/>
    </source>
</evidence>
<dbReference type="PANTHER" id="PTHR42801">
    <property type="entry name" value="THIOREDOXIN-DEPENDENT PEROXIDE REDUCTASE"/>
    <property type="match status" value="1"/>
</dbReference>
<comment type="function">
    <text evidence="1">Thiol-specific peroxidase that catalyzes the reduction of hydrogen peroxide and organic hydroperoxides to water and alcohols, respectively. Plays a role in cell protection against oxidative stress by detoxifying peroxides and as sensor of hydrogen peroxide-mediated signaling events.</text>
</comment>
<reference evidence="13 14" key="1">
    <citation type="submission" date="2016-10" db="EMBL/GenBank/DDBJ databases">
        <authorList>
            <person name="de Groot N.N."/>
        </authorList>
    </citation>
    <scope>NUCLEOTIDE SEQUENCE [LARGE SCALE GENOMIC DNA]</scope>
    <source>
        <strain evidence="13 14">CGMCC 1.7666</strain>
    </source>
</reference>
<name>A0A1G5KLM0_9HYPH</name>
<dbReference type="Pfam" id="PF00578">
    <property type="entry name" value="AhpC-TSA"/>
    <property type="match status" value="1"/>
</dbReference>
<dbReference type="OrthoDB" id="9809746at2"/>
<evidence type="ECO:0000256" key="1">
    <source>
        <dbReference type="ARBA" id="ARBA00003330"/>
    </source>
</evidence>
<comment type="similarity">
    <text evidence="9">Belongs to the peroxiredoxin family. BCP/PrxQ subfamily.</text>
</comment>
<dbReference type="Gene3D" id="3.40.30.10">
    <property type="entry name" value="Glutaredoxin"/>
    <property type="match status" value="1"/>
</dbReference>
<evidence type="ECO:0000313" key="13">
    <source>
        <dbReference type="EMBL" id="SCZ00950.1"/>
    </source>
</evidence>
<dbReference type="EMBL" id="FMVJ01000010">
    <property type="protein sequence ID" value="SCZ00950.1"/>
    <property type="molecule type" value="Genomic_DNA"/>
</dbReference>
<keyword evidence="3" id="KW-0575">Peroxidase</keyword>
<dbReference type="STRING" id="549386.SAMN02927923_03394"/>
<evidence type="ECO:0000256" key="3">
    <source>
        <dbReference type="ARBA" id="ARBA00022559"/>
    </source>
</evidence>
<dbReference type="GO" id="GO:0045454">
    <property type="term" value="P:cell redox homeostasis"/>
    <property type="evidence" value="ECO:0007669"/>
    <property type="project" value="TreeGrafter"/>
</dbReference>
<proteinExistence type="inferred from homology"/>
<dbReference type="InterPro" id="IPR013766">
    <property type="entry name" value="Thioredoxin_domain"/>
</dbReference>
<sequence>MALQDALDALRSKFEAGEGPITVPSWVHQWMHRATNELVASGAAARARKVGDLTPSFTLNDSNGEPVSSDELLKKGPLVISFYRGVWCPYCNIELRSLQSFLPQIRSHGAHLIAISPQTPANSRRSQRENAIEFPILSDPSNSIAGEFGLRYKLPDYLIDVYTEVFRNDLTIINGDPSWTLPMPARYVVRQDGMIAYAEVNPDYTRRPDPTELLPVLERISSEVN</sequence>
<dbReference type="GO" id="GO:0005737">
    <property type="term" value="C:cytoplasm"/>
    <property type="evidence" value="ECO:0007669"/>
    <property type="project" value="TreeGrafter"/>
</dbReference>
<evidence type="ECO:0000313" key="14">
    <source>
        <dbReference type="Proteomes" id="UP000199569"/>
    </source>
</evidence>
<dbReference type="AlphaFoldDB" id="A0A1G5KLM0"/>
<evidence type="ECO:0000256" key="9">
    <source>
        <dbReference type="ARBA" id="ARBA00038489"/>
    </source>
</evidence>
<dbReference type="InterPro" id="IPR000866">
    <property type="entry name" value="AhpC/TSA"/>
</dbReference>
<dbReference type="SUPFAM" id="SSF52833">
    <property type="entry name" value="Thioredoxin-like"/>
    <property type="match status" value="1"/>
</dbReference>
<protein>
    <recommendedName>
        <fullName evidence="2">thioredoxin-dependent peroxiredoxin</fullName>
        <ecNumber evidence="2">1.11.1.24</ecNumber>
    </recommendedName>
    <alternativeName>
        <fullName evidence="8">Thioredoxin peroxidase</fullName>
    </alternativeName>
    <alternativeName>
        <fullName evidence="10">Thioredoxin-dependent peroxiredoxin Bcp</fullName>
    </alternativeName>
</protein>
<evidence type="ECO:0000256" key="2">
    <source>
        <dbReference type="ARBA" id="ARBA00013017"/>
    </source>
</evidence>
<comment type="catalytic activity">
    <reaction evidence="11">
        <text>a hydroperoxide + [thioredoxin]-dithiol = an alcohol + [thioredoxin]-disulfide + H2O</text>
        <dbReference type="Rhea" id="RHEA:62620"/>
        <dbReference type="Rhea" id="RHEA-COMP:10698"/>
        <dbReference type="Rhea" id="RHEA-COMP:10700"/>
        <dbReference type="ChEBI" id="CHEBI:15377"/>
        <dbReference type="ChEBI" id="CHEBI:29950"/>
        <dbReference type="ChEBI" id="CHEBI:30879"/>
        <dbReference type="ChEBI" id="CHEBI:35924"/>
        <dbReference type="ChEBI" id="CHEBI:50058"/>
        <dbReference type="EC" id="1.11.1.24"/>
    </reaction>
</comment>
<keyword evidence="14" id="KW-1185">Reference proteome</keyword>
<feature type="domain" description="Thioredoxin" evidence="12">
    <location>
        <begin position="48"/>
        <end position="222"/>
    </location>
</feature>
<organism evidence="13 14">
    <name type="scientific">Microvirga guangxiensis</name>
    <dbReference type="NCBI Taxonomy" id="549386"/>
    <lineage>
        <taxon>Bacteria</taxon>
        <taxon>Pseudomonadati</taxon>
        <taxon>Pseudomonadota</taxon>
        <taxon>Alphaproteobacteria</taxon>
        <taxon>Hyphomicrobiales</taxon>
        <taxon>Methylobacteriaceae</taxon>
        <taxon>Microvirga</taxon>
    </lineage>
</organism>
<dbReference type="EC" id="1.11.1.24" evidence="2"/>
<evidence type="ECO:0000256" key="5">
    <source>
        <dbReference type="ARBA" id="ARBA00023002"/>
    </source>
</evidence>
<evidence type="ECO:0000256" key="8">
    <source>
        <dbReference type="ARBA" id="ARBA00032824"/>
    </source>
</evidence>
<accession>A0A1G5KLM0</accession>
<dbReference type="PROSITE" id="PS51352">
    <property type="entry name" value="THIOREDOXIN_2"/>
    <property type="match status" value="1"/>
</dbReference>
<dbReference type="GO" id="GO:0008379">
    <property type="term" value="F:thioredoxin peroxidase activity"/>
    <property type="evidence" value="ECO:0007669"/>
    <property type="project" value="TreeGrafter"/>
</dbReference>
<evidence type="ECO:0000256" key="6">
    <source>
        <dbReference type="ARBA" id="ARBA00023157"/>
    </source>
</evidence>
<dbReference type="CDD" id="cd02970">
    <property type="entry name" value="PRX_like2"/>
    <property type="match status" value="1"/>
</dbReference>
<dbReference type="InterPro" id="IPR036249">
    <property type="entry name" value="Thioredoxin-like_sf"/>
</dbReference>
<dbReference type="InterPro" id="IPR050924">
    <property type="entry name" value="Peroxiredoxin_BCP/PrxQ"/>
</dbReference>
<evidence type="ECO:0000256" key="7">
    <source>
        <dbReference type="ARBA" id="ARBA00023284"/>
    </source>
</evidence>
<keyword evidence="7" id="KW-0676">Redox-active center</keyword>
<dbReference type="GO" id="GO:0034599">
    <property type="term" value="P:cellular response to oxidative stress"/>
    <property type="evidence" value="ECO:0007669"/>
    <property type="project" value="TreeGrafter"/>
</dbReference>
<keyword evidence="4" id="KW-0049">Antioxidant</keyword>